<sequence>MSEQDIRSQISEKEDEITRVEEDASKKEASAEKEIEADFDDNINDTKSKLEVGEVDLEEATEKSKEWTKKMKKLTVE</sequence>
<reference evidence="2" key="1">
    <citation type="journal article" date="2014" name="Front. Microbiol.">
        <title>High frequency of phylogenetically diverse reductive dehalogenase-homologous genes in deep subseafloor sedimentary metagenomes.</title>
        <authorList>
            <person name="Kawai M."/>
            <person name="Futagami T."/>
            <person name="Toyoda A."/>
            <person name="Takaki Y."/>
            <person name="Nishi S."/>
            <person name="Hori S."/>
            <person name="Arai W."/>
            <person name="Tsubouchi T."/>
            <person name="Morono Y."/>
            <person name="Uchiyama I."/>
            <person name="Ito T."/>
            <person name="Fujiyama A."/>
            <person name="Inagaki F."/>
            <person name="Takami H."/>
        </authorList>
    </citation>
    <scope>NUCLEOTIDE SEQUENCE</scope>
    <source>
        <strain evidence="2">Expedition CK06-06</strain>
    </source>
</reference>
<feature type="region of interest" description="Disordered" evidence="1">
    <location>
        <begin position="1"/>
        <end position="46"/>
    </location>
</feature>
<dbReference type="EMBL" id="BARU01020509">
    <property type="protein sequence ID" value="GAH49791.1"/>
    <property type="molecule type" value="Genomic_DNA"/>
</dbReference>
<dbReference type="AlphaFoldDB" id="X1FVV4"/>
<evidence type="ECO:0000256" key="1">
    <source>
        <dbReference type="SAM" id="MobiDB-lite"/>
    </source>
</evidence>
<feature type="region of interest" description="Disordered" evidence="1">
    <location>
        <begin position="58"/>
        <end position="77"/>
    </location>
</feature>
<feature type="compositionally biased region" description="Basic and acidic residues" evidence="1">
    <location>
        <begin position="60"/>
        <end position="77"/>
    </location>
</feature>
<feature type="non-terminal residue" evidence="2">
    <location>
        <position position="77"/>
    </location>
</feature>
<feature type="compositionally biased region" description="Basic and acidic residues" evidence="1">
    <location>
        <begin position="1"/>
        <end position="36"/>
    </location>
</feature>
<name>X1FVV4_9ZZZZ</name>
<accession>X1FVV4</accession>
<proteinExistence type="predicted"/>
<gene>
    <name evidence="2" type="ORF">S03H2_33671</name>
</gene>
<organism evidence="2">
    <name type="scientific">marine sediment metagenome</name>
    <dbReference type="NCBI Taxonomy" id="412755"/>
    <lineage>
        <taxon>unclassified sequences</taxon>
        <taxon>metagenomes</taxon>
        <taxon>ecological metagenomes</taxon>
    </lineage>
</organism>
<comment type="caution">
    <text evidence="2">The sequence shown here is derived from an EMBL/GenBank/DDBJ whole genome shotgun (WGS) entry which is preliminary data.</text>
</comment>
<evidence type="ECO:0000313" key="2">
    <source>
        <dbReference type="EMBL" id="GAH49791.1"/>
    </source>
</evidence>
<protein>
    <submittedName>
        <fullName evidence="2">Uncharacterized protein</fullName>
    </submittedName>
</protein>